<dbReference type="EMBL" id="WFHO01000010">
    <property type="protein sequence ID" value="MUG52005.1"/>
    <property type="molecule type" value="Genomic_DNA"/>
</dbReference>
<dbReference type="KEGG" id="sams:NI36_00335"/>
<reference evidence="1" key="2">
    <citation type="journal article" date="2008" name="Biochem. Biophys. Res. Commun.">
        <title>Structure and specific detection of staphylococcal cassette chromosome mec type VII.</title>
        <authorList>
            <person name="Higuchi W."/>
            <person name="Takano T."/>
            <person name="Teng L.J."/>
            <person name="Yamamoto T."/>
        </authorList>
    </citation>
    <scope>NUCLEOTIDE SEQUENCE</scope>
    <source>
        <strain evidence="1">PM1</strain>
    </source>
</reference>
<reference evidence="3 5" key="4">
    <citation type="submission" date="2020-04" db="EMBL/GenBank/DDBJ databases">
        <authorList>
            <person name="Kim J.-M."/>
            <person name="Chung S.H."/>
            <person name="Kim I."/>
            <person name="Kim J.-S."/>
        </authorList>
    </citation>
    <scope>NUCLEOTIDE SEQUENCE [LARGE SCALE GENOMIC DNA]</scope>
    <source>
        <strain evidence="3">HL20709</strain>
    </source>
</reference>
<gene>
    <name evidence="2" type="ORF">GAY54_05500</name>
    <name evidence="3" type="ORF">HH313_000070</name>
</gene>
<reference evidence="1" key="1">
    <citation type="journal article" date="2008" name="Antimicrob. Agents Chemother.">
        <title>Novel characteristics of community-acquired methicillin-resistant Staphylococcus aureus strains belonging to multilocus sequence type 59 in Taiwan.</title>
        <authorList>
            <person name="Takano T."/>
            <person name="Higuchi W."/>
            <person name="Otsuka T."/>
            <person name="Baranovich T."/>
            <person name="Enany S."/>
            <person name="Saito K."/>
            <person name="Isobe H."/>
            <person name="Dohmae S."/>
            <person name="Ozaki K."/>
            <person name="Takano M."/>
            <person name="Iwao Y."/>
            <person name="Shibuya M."/>
            <person name="Okubo T."/>
            <person name="Yabe S."/>
            <person name="Shi D."/>
            <person name="Reva T."/>
            <person name="Teng L.J."/>
            <person name="Yamamoto T."/>
        </authorList>
    </citation>
    <scope>NUCLEOTIDE SEQUENCE</scope>
    <source>
        <strain evidence="1">PM1</strain>
    </source>
</reference>
<evidence type="ECO:0000313" key="4">
    <source>
        <dbReference type="Proteomes" id="UP000463077"/>
    </source>
</evidence>
<dbReference type="EMBL" id="CP053070">
    <property type="protein sequence ID" value="QJR06320.1"/>
    <property type="molecule type" value="Genomic_DNA"/>
</dbReference>
<evidence type="ECO:0000313" key="1">
    <source>
        <dbReference type="EMBL" id="BAH57709.1"/>
    </source>
</evidence>
<evidence type="ECO:0000313" key="3">
    <source>
        <dbReference type="EMBL" id="QJR06320.1"/>
    </source>
</evidence>
<evidence type="ECO:0000313" key="5">
    <source>
        <dbReference type="Proteomes" id="UP000502818"/>
    </source>
</evidence>
<dbReference type="EMBL" id="AB462393">
    <property type="protein sequence ID" value="BAH57709.1"/>
    <property type="molecule type" value="Genomic_DNA"/>
</dbReference>
<organism evidence="1">
    <name type="scientific">Staphylococcus aureus</name>
    <dbReference type="NCBI Taxonomy" id="1280"/>
    <lineage>
        <taxon>Bacteria</taxon>
        <taxon>Bacillati</taxon>
        <taxon>Bacillota</taxon>
        <taxon>Bacilli</taxon>
        <taxon>Bacillales</taxon>
        <taxon>Staphylococcaceae</taxon>
        <taxon>Staphylococcus</taxon>
    </lineage>
</organism>
<protein>
    <submittedName>
        <fullName evidence="1">Uncharacterized protein</fullName>
    </submittedName>
</protein>
<dbReference type="RefSeq" id="WP_000856594.1">
    <property type="nucleotide sequence ID" value="NZ_BAABQX010000002.1"/>
</dbReference>
<proteinExistence type="predicted"/>
<evidence type="ECO:0000313" key="2">
    <source>
        <dbReference type="EMBL" id="MUG52005.1"/>
    </source>
</evidence>
<dbReference type="PATRIC" id="fig|1280.4847.peg.71"/>
<name>C1PH95_STAAU</name>
<dbReference type="AlphaFoldDB" id="C1PH95"/>
<dbReference type="Proteomes" id="UP000463077">
    <property type="component" value="Unassembled WGS sequence"/>
</dbReference>
<sequence length="203" mass="23610">MKTPIYYTIVNKGNNIENTIFQTPPNTVSDFDHLDVMRYLPSIVDISEICLLAEAKKIPEFKKSLDFILNKFETYTFNIVNDLIEITLTKDALLNYQKYLLHQSIIISKSLALKNSNNGLCTQELKSQLYGYEKLHYEPAFHILDNDLIPNINEEQSELIPLEHVVLLSDGISYLMDYFDKNPEATFTLYIVKDYTSYYEVEL</sequence>
<dbReference type="Proteomes" id="UP000502818">
    <property type="component" value="Chromosome"/>
</dbReference>
<reference evidence="2 4" key="3">
    <citation type="journal article" date="2019" name="Int. J. Infect. Dis.">
        <title>Characterization of a community-acquired methicillin-resistant sequence type 338 Staphylococcus aureus strain containing a staphylococcal cassette chromosome mec type VT.</title>
        <authorList>
            <person name="Chen Y."/>
            <person name="Hong J."/>
            <person name="Chen Y."/>
            <person name="Wang H."/>
            <person name="Yu Y."/>
            <person name="Qu T."/>
        </authorList>
    </citation>
    <scope>NUCLEOTIDE SEQUENCE [LARGE SCALE GENOMIC DNA]</scope>
    <source>
        <strain evidence="2 4">LJ05</strain>
    </source>
</reference>
<accession>C1PH95</accession>